<dbReference type="EMBL" id="SELW01000218">
    <property type="protein sequence ID" value="TID30019.1"/>
    <property type="molecule type" value="Genomic_DNA"/>
</dbReference>
<protein>
    <recommendedName>
        <fullName evidence="2">Transcription and mRNA export factor SUS1</fullName>
    </recommendedName>
</protein>
<dbReference type="Gene3D" id="1.10.246.140">
    <property type="match status" value="1"/>
</dbReference>
<dbReference type="GO" id="GO:0015031">
    <property type="term" value="P:protein transport"/>
    <property type="evidence" value="ECO:0007669"/>
    <property type="project" value="UniProtKB-KW"/>
</dbReference>
<name>A0A4T0X3S9_9ASCO</name>
<evidence type="ECO:0000256" key="1">
    <source>
        <dbReference type="ARBA" id="ARBA00023010"/>
    </source>
</evidence>
<dbReference type="GO" id="GO:0070390">
    <property type="term" value="C:transcription export complex 2"/>
    <property type="evidence" value="ECO:0007669"/>
    <property type="project" value="UniProtKB-UniRule"/>
</dbReference>
<keyword evidence="2" id="KW-0010">Activator</keyword>
<keyword evidence="2" id="KW-0653">Protein transport</keyword>
<keyword evidence="2" id="KW-0509">mRNA transport</keyword>
<dbReference type="HAMAP" id="MF_03046">
    <property type="entry name" value="ENY2_Sus1"/>
    <property type="match status" value="1"/>
</dbReference>
<dbReference type="InterPro" id="IPR038212">
    <property type="entry name" value="TF_EnY2_sf"/>
</dbReference>
<dbReference type="OrthoDB" id="6221744at2759"/>
<dbReference type="GO" id="GO:0006406">
    <property type="term" value="P:mRNA export from nucleus"/>
    <property type="evidence" value="ECO:0007669"/>
    <property type="project" value="UniProtKB-UniRule"/>
</dbReference>
<dbReference type="GO" id="GO:0006325">
    <property type="term" value="P:chromatin organization"/>
    <property type="evidence" value="ECO:0007669"/>
    <property type="project" value="UniProtKB-KW"/>
</dbReference>
<gene>
    <name evidence="2" type="primary">SUS1</name>
    <name evidence="3" type="ORF">CANINC_001388</name>
</gene>
<dbReference type="GO" id="GO:0006368">
    <property type="term" value="P:transcription elongation by RNA polymerase II"/>
    <property type="evidence" value="ECO:0007669"/>
    <property type="project" value="UniProtKB-UniRule"/>
</dbReference>
<dbReference type="GO" id="GO:0005654">
    <property type="term" value="C:nucleoplasm"/>
    <property type="evidence" value="ECO:0007669"/>
    <property type="project" value="UniProtKB-SubCell"/>
</dbReference>
<keyword evidence="2" id="KW-0539">Nucleus</keyword>
<comment type="similarity">
    <text evidence="2">Belongs to the ENY2 family.</text>
</comment>
<accession>A0A4T0X3S9</accession>
<dbReference type="AlphaFoldDB" id="A0A4T0X3S9"/>
<dbReference type="GO" id="GO:0005643">
    <property type="term" value="C:nuclear pore"/>
    <property type="evidence" value="ECO:0007669"/>
    <property type="project" value="UniProtKB-UniRule"/>
</dbReference>
<reference evidence="3 4" key="1">
    <citation type="journal article" date="2019" name="Front. Genet.">
        <title>Whole-Genome Sequencing of the Opportunistic Yeast Pathogen Candida inconspicua Uncovers Its Hybrid Origin.</title>
        <authorList>
            <person name="Mixao V."/>
            <person name="Hansen A.P."/>
            <person name="Saus E."/>
            <person name="Boekhout T."/>
            <person name="Lass-Florl C."/>
            <person name="Gabaldon T."/>
        </authorList>
    </citation>
    <scope>NUCLEOTIDE SEQUENCE [LARGE SCALE GENOMIC DNA]</scope>
    <source>
        <strain evidence="3 4">CBS 180</strain>
    </source>
</reference>
<sequence>MSEIYTRIENELVSSGKYKELYNMLETELRNSGWYDNFLQTVQNTMEMTPDSELQFTKLVDSLQDKGIQTVPEEVKIKVLQKISEFLKDVIE</sequence>
<organism evidence="3 4">
    <name type="scientific">Pichia inconspicua</name>
    <dbReference type="NCBI Taxonomy" id="52247"/>
    <lineage>
        <taxon>Eukaryota</taxon>
        <taxon>Fungi</taxon>
        <taxon>Dikarya</taxon>
        <taxon>Ascomycota</taxon>
        <taxon>Saccharomycotina</taxon>
        <taxon>Pichiomycetes</taxon>
        <taxon>Pichiales</taxon>
        <taxon>Pichiaceae</taxon>
        <taxon>Pichia</taxon>
    </lineage>
</organism>
<proteinExistence type="inferred from homology"/>
<dbReference type="GO" id="GO:0071819">
    <property type="term" value="C:DUBm complex"/>
    <property type="evidence" value="ECO:0007669"/>
    <property type="project" value="UniProtKB-UniRule"/>
</dbReference>
<dbReference type="GO" id="GO:0000124">
    <property type="term" value="C:SAGA complex"/>
    <property type="evidence" value="ECO:0007669"/>
    <property type="project" value="UniProtKB-UniRule"/>
</dbReference>
<comment type="subcellular location">
    <subcellularLocation>
        <location evidence="2">Nucleus</location>
        <location evidence="2">Nucleoplasm</location>
    </subcellularLocation>
    <subcellularLocation>
        <location evidence="2">Cytoplasm</location>
        <location evidence="2">P-body</location>
    </subcellularLocation>
</comment>
<keyword evidence="4" id="KW-1185">Reference proteome</keyword>
<comment type="subunit">
    <text evidence="2">Component of the nuclear pore complex (NPC)-associated TREX-2 complex (transcription and export complex 2), composed of at least SUS1, SAC3, THP1, SEM1, and CDC31. TREX-2 contains 2 SUS1 chains. The TREX-2 complex interacts with the nucleoporin NUP1. Component of the 1.8 MDa SAGA transcription coactivator-HAT complex. SAGA is built of 5 distinct domains with specialized functions. Within the SAGA complex, SUS1, SGF11, SGF73 and UBP8 form an additional subcomplex of SAGA called the DUB module (deubiquitination module). Interacts directly with THP1, SAC3, SGF11, and with the RNA polymerase II.</text>
</comment>
<evidence type="ECO:0000313" key="3">
    <source>
        <dbReference type="EMBL" id="TID30019.1"/>
    </source>
</evidence>
<comment type="caution">
    <text evidence="3">The sequence shown here is derived from an EMBL/GenBank/DDBJ whole genome shotgun (WGS) entry which is preliminary data.</text>
</comment>
<dbReference type="Pfam" id="PF10163">
    <property type="entry name" value="EnY2"/>
    <property type="match status" value="1"/>
</dbReference>
<dbReference type="STRING" id="52247.A0A4T0X3S9"/>
<evidence type="ECO:0000256" key="2">
    <source>
        <dbReference type="HAMAP-Rule" id="MF_03046"/>
    </source>
</evidence>
<keyword evidence="2" id="KW-0156">Chromatin regulator</keyword>
<dbReference type="Proteomes" id="UP000307173">
    <property type="component" value="Unassembled WGS sequence"/>
</dbReference>
<keyword evidence="2" id="KW-0963">Cytoplasm</keyword>
<keyword evidence="2" id="KW-0813">Transport</keyword>
<keyword evidence="2" id="KW-0804">Transcription</keyword>
<evidence type="ECO:0000313" key="4">
    <source>
        <dbReference type="Proteomes" id="UP000307173"/>
    </source>
</evidence>
<dbReference type="InterPro" id="IPR018783">
    <property type="entry name" value="TF_ENY2"/>
</dbReference>
<keyword evidence="2" id="KW-0805">Transcription regulation</keyword>
<dbReference type="PANTHER" id="PTHR12514">
    <property type="entry name" value="ENHANCER OF YELLOW 2 TRANSCRIPTION FACTOR"/>
    <property type="match status" value="1"/>
</dbReference>
<keyword evidence="1 2" id="KW-0811">Translocation</keyword>
<dbReference type="GO" id="GO:0003713">
    <property type="term" value="F:transcription coactivator activity"/>
    <property type="evidence" value="ECO:0007669"/>
    <property type="project" value="UniProtKB-UniRule"/>
</dbReference>
<dbReference type="GO" id="GO:0000932">
    <property type="term" value="C:P-body"/>
    <property type="evidence" value="ECO:0007669"/>
    <property type="project" value="UniProtKB-SubCell"/>
</dbReference>
<comment type="function">
    <text evidence="2">Involved in mRNA export coupled transcription activation by association with both the TREX-2 and the SAGA complexes. At the promoters, SAGA is required for recruitment of the basal transcription machinery. It influences RNA polymerase II transcriptional activity through different activities such as TBP interaction and promoter selectivity, interaction with transcription activators, and chromatin modification through histone acetylation and deubiquitination. Within the SAGA complex, participates to a subcomplex required for deubiquitination of H2B and for the maintenance of steady-state H3 methylation levels. The TREX-2 complex functions in docking export-competent ribonucleoprotein particles (mRNPs) to the nuclear entrance of the nuclear pore complex (nuclear basket). TREX-2 participates in mRNA export and accurate chromatin positioning in the nucleus by tethering genes to the nuclear periphery. May also be involved in cytoplasmic mRNA decay by interaction with components of P-bodies.</text>
</comment>